<dbReference type="PANTHER" id="PTHR46520:SF1">
    <property type="entry name" value="SERINE BETA-LACTAMASE-LIKE PROTEIN LACTB, MITOCHONDRIAL"/>
    <property type="match status" value="1"/>
</dbReference>
<evidence type="ECO:0000313" key="3">
    <source>
        <dbReference type="EMBL" id="KAJ8311665.1"/>
    </source>
</evidence>
<keyword evidence="1" id="KW-0812">Transmembrane</keyword>
<gene>
    <name evidence="3" type="ORF">KUTeg_011020</name>
</gene>
<reference evidence="3 4" key="1">
    <citation type="submission" date="2022-12" db="EMBL/GenBank/DDBJ databases">
        <title>Chromosome-level genome of Tegillarca granosa.</title>
        <authorList>
            <person name="Kim J."/>
        </authorList>
    </citation>
    <scope>NUCLEOTIDE SEQUENCE [LARGE SCALE GENOMIC DNA]</scope>
    <source>
        <strain evidence="3">Teg-2019</strain>
        <tissue evidence="3">Adductor muscle</tissue>
    </source>
</reference>
<dbReference type="PANTHER" id="PTHR46520">
    <property type="entry name" value="SERINE BETA-LACTAMASE-LIKE PROTEIN LACTB, MITOCHONDRIAL"/>
    <property type="match status" value="1"/>
</dbReference>
<dbReference type="Pfam" id="PF00144">
    <property type="entry name" value="Beta-lactamase"/>
    <property type="match status" value="1"/>
</dbReference>
<dbReference type="SUPFAM" id="SSF56601">
    <property type="entry name" value="beta-lactamase/transpeptidase-like"/>
    <property type="match status" value="1"/>
</dbReference>
<dbReference type="Proteomes" id="UP001217089">
    <property type="component" value="Unassembled WGS sequence"/>
</dbReference>
<evidence type="ECO:0000313" key="4">
    <source>
        <dbReference type="Proteomes" id="UP001217089"/>
    </source>
</evidence>
<dbReference type="EMBL" id="JARBDR010000496">
    <property type="protein sequence ID" value="KAJ8311665.1"/>
    <property type="molecule type" value="Genomic_DNA"/>
</dbReference>
<sequence>MKMNIRILTLRTITSGKSIELLQYLNARRYLFTTVKNLKGPRSLLSLYPKYRPEHGPCMMNHSGEQSSEANHRIGRNFVPIRGIQTQNENDHDKFRKTRNIWLLLGTLAAAAGVSWYAGKSYISCEEKSEKPMSTDTKNTEKSQNLARNESKITLEEAIEKSRDIIQRIKDETGGPGIVVAVSIDGKEVWSEGFGYADVENRTPCTPDTVLRIASISKSIAMVTVARLWESGQLDIDKPIPHYVPTFPEKSVDGEKVAITTRQLMSHLSGIRNYNKNYMKPNKNEQNKEIKSTDLQEFHIKKHYSTVEESMSIFKDDPLVHKPGIMLKTREED</sequence>
<comment type="caution">
    <text evidence="3">The sequence shown here is derived from an EMBL/GenBank/DDBJ whole genome shotgun (WGS) entry which is preliminary data.</text>
</comment>
<dbReference type="InterPro" id="IPR001466">
    <property type="entry name" value="Beta-lactam-related"/>
</dbReference>
<keyword evidence="4" id="KW-1185">Reference proteome</keyword>
<evidence type="ECO:0000259" key="2">
    <source>
        <dbReference type="Pfam" id="PF00144"/>
    </source>
</evidence>
<keyword evidence="1" id="KW-1133">Transmembrane helix</keyword>
<dbReference type="InterPro" id="IPR012338">
    <property type="entry name" value="Beta-lactam/transpept-like"/>
</dbReference>
<keyword evidence="1" id="KW-0472">Membrane</keyword>
<dbReference type="InterPro" id="IPR052794">
    <property type="entry name" value="Mito_Ser_Protease_LACTB"/>
</dbReference>
<dbReference type="Gene3D" id="3.40.710.10">
    <property type="entry name" value="DD-peptidase/beta-lactamase superfamily"/>
    <property type="match status" value="1"/>
</dbReference>
<protein>
    <recommendedName>
        <fullName evidence="2">Beta-lactamase-related domain-containing protein</fullName>
    </recommendedName>
</protein>
<name>A0ABQ9F5Y0_TEGGR</name>
<evidence type="ECO:0000256" key="1">
    <source>
        <dbReference type="SAM" id="Phobius"/>
    </source>
</evidence>
<feature type="domain" description="Beta-lactamase-related" evidence="2">
    <location>
        <begin position="164"/>
        <end position="324"/>
    </location>
</feature>
<accession>A0ABQ9F5Y0</accession>
<feature type="transmembrane region" description="Helical" evidence="1">
    <location>
        <begin position="101"/>
        <end position="119"/>
    </location>
</feature>
<proteinExistence type="predicted"/>
<organism evidence="3 4">
    <name type="scientific">Tegillarca granosa</name>
    <name type="common">Malaysian cockle</name>
    <name type="synonym">Anadara granosa</name>
    <dbReference type="NCBI Taxonomy" id="220873"/>
    <lineage>
        <taxon>Eukaryota</taxon>
        <taxon>Metazoa</taxon>
        <taxon>Spiralia</taxon>
        <taxon>Lophotrochozoa</taxon>
        <taxon>Mollusca</taxon>
        <taxon>Bivalvia</taxon>
        <taxon>Autobranchia</taxon>
        <taxon>Pteriomorphia</taxon>
        <taxon>Arcoida</taxon>
        <taxon>Arcoidea</taxon>
        <taxon>Arcidae</taxon>
        <taxon>Tegillarca</taxon>
    </lineage>
</organism>